<keyword evidence="3" id="KW-1185">Reference proteome</keyword>
<evidence type="ECO:0000256" key="1">
    <source>
        <dbReference type="SAM" id="MobiDB-lite"/>
    </source>
</evidence>
<feature type="compositionally biased region" description="Low complexity" evidence="1">
    <location>
        <begin position="277"/>
        <end position="287"/>
    </location>
</feature>
<dbReference type="GeneID" id="87817571"/>
<reference evidence="2" key="1">
    <citation type="journal article" date="2023" name="Mol. Phylogenet. Evol.">
        <title>Genome-scale phylogeny and comparative genomics of the fungal order Sordariales.</title>
        <authorList>
            <person name="Hensen N."/>
            <person name="Bonometti L."/>
            <person name="Westerberg I."/>
            <person name="Brannstrom I.O."/>
            <person name="Guillou S."/>
            <person name="Cros-Aarteil S."/>
            <person name="Calhoun S."/>
            <person name="Haridas S."/>
            <person name="Kuo A."/>
            <person name="Mondo S."/>
            <person name="Pangilinan J."/>
            <person name="Riley R."/>
            <person name="LaButti K."/>
            <person name="Andreopoulos B."/>
            <person name="Lipzen A."/>
            <person name="Chen C."/>
            <person name="Yan M."/>
            <person name="Daum C."/>
            <person name="Ng V."/>
            <person name="Clum A."/>
            <person name="Steindorff A."/>
            <person name="Ohm R.A."/>
            <person name="Martin F."/>
            <person name="Silar P."/>
            <person name="Natvig D.O."/>
            <person name="Lalanne C."/>
            <person name="Gautier V."/>
            <person name="Ament-Velasquez S.L."/>
            <person name="Kruys A."/>
            <person name="Hutchinson M.I."/>
            <person name="Powell A.J."/>
            <person name="Barry K."/>
            <person name="Miller A.N."/>
            <person name="Grigoriev I.V."/>
            <person name="Debuchy R."/>
            <person name="Gladieux P."/>
            <person name="Hiltunen Thoren M."/>
            <person name="Johannesson H."/>
        </authorList>
    </citation>
    <scope>NUCLEOTIDE SEQUENCE</scope>
    <source>
        <strain evidence="2">CBS 141.50</strain>
    </source>
</reference>
<feature type="region of interest" description="Disordered" evidence="1">
    <location>
        <begin position="389"/>
        <end position="417"/>
    </location>
</feature>
<gene>
    <name evidence="2" type="ORF">C8A04DRAFT_29297</name>
</gene>
<accession>A0AAN6V1L1</accession>
<feature type="region of interest" description="Disordered" evidence="1">
    <location>
        <begin position="260"/>
        <end position="300"/>
    </location>
</feature>
<dbReference type="EMBL" id="MU853590">
    <property type="protein sequence ID" value="KAK4143069.1"/>
    <property type="molecule type" value="Genomic_DNA"/>
</dbReference>
<comment type="caution">
    <text evidence="2">The sequence shown here is derived from an EMBL/GenBank/DDBJ whole genome shotgun (WGS) entry which is preliminary data.</text>
</comment>
<feature type="region of interest" description="Disordered" evidence="1">
    <location>
        <begin position="1"/>
        <end position="33"/>
    </location>
</feature>
<dbReference type="Proteomes" id="UP001302676">
    <property type="component" value="Unassembled WGS sequence"/>
</dbReference>
<dbReference type="AlphaFoldDB" id="A0AAN6V1L1"/>
<feature type="region of interest" description="Disordered" evidence="1">
    <location>
        <begin position="170"/>
        <end position="242"/>
    </location>
</feature>
<protein>
    <submittedName>
        <fullName evidence="2">Uncharacterized protein</fullName>
    </submittedName>
</protein>
<sequence>MPPKRFSPTSDSDSSELPLKKTQRTHEENQERAYIAASRRADRDIEHRIRSALKASECRRKRTGRGLKITRKAVIGDEQYESEDDDRSLRRLSMPAATSVAYTTSNADRYAEIDALFAKHFPNFQTSSRWPAVSAMSTTTTAAAATATTTAATGAQIHRNSYPQPLQLQTGYVPAFPQPNKRGSIVSQASPLTPPGSYPLPPSRDESPNCMSPLALSIDGSRPTSASPTPARQARPTGLVMPDPYQVEGGAGMEICVAGAMDGETGGDDDGHLPQLDFSSTTTASDSGDGDVHDAAGNTTDASAWRNRSYSLPSSLAQFHFPYEPSSSNAKQDLFSDLEADSALIDPNILGGGSGDMDMGMGMNMDMNMDMGFGMPGMNLPMVSGPGGMGAATTTSGDGTTTNGPGEPWADWVDLDGDGPAVLGVEV</sequence>
<evidence type="ECO:0000313" key="2">
    <source>
        <dbReference type="EMBL" id="KAK4143069.1"/>
    </source>
</evidence>
<dbReference type="RefSeq" id="XP_062636440.1">
    <property type="nucleotide sequence ID" value="XM_062780958.1"/>
</dbReference>
<name>A0AAN6V1L1_9PEZI</name>
<feature type="compositionally biased region" description="Pro residues" evidence="1">
    <location>
        <begin position="192"/>
        <end position="202"/>
    </location>
</feature>
<organism evidence="2 3">
    <name type="scientific">Dichotomopilus funicola</name>
    <dbReference type="NCBI Taxonomy" id="1934379"/>
    <lineage>
        <taxon>Eukaryota</taxon>
        <taxon>Fungi</taxon>
        <taxon>Dikarya</taxon>
        <taxon>Ascomycota</taxon>
        <taxon>Pezizomycotina</taxon>
        <taxon>Sordariomycetes</taxon>
        <taxon>Sordariomycetidae</taxon>
        <taxon>Sordariales</taxon>
        <taxon>Chaetomiaceae</taxon>
        <taxon>Dichotomopilus</taxon>
    </lineage>
</organism>
<reference evidence="2" key="2">
    <citation type="submission" date="2023-05" db="EMBL/GenBank/DDBJ databases">
        <authorList>
            <consortium name="Lawrence Berkeley National Laboratory"/>
            <person name="Steindorff A."/>
            <person name="Hensen N."/>
            <person name="Bonometti L."/>
            <person name="Westerberg I."/>
            <person name="Brannstrom I.O."/>
            <person name="Guillou S."/>
            <person name="Cros-Aarteil S."/>
            <person name="Calhoun S."/>
            <person name="Haridas S."/>
            <person name="Kuo A."/>
            <person name="Mondo S."/>
            <person name="Pangilinan J."/>
            <person name="Riley R."/>
            <person name="Labutti K."/>
            <person name="Andreopoulos B."/>
            <person name="Lipzen A."/>
            <person name="Chen C."/>
            <person name="Yanf M."/>
            <person name="Daum C."/>
            <person name="Ng V."/>
            <person name="Clum A."/>
            <person name="Ohm R."/>
            <person name="Martin F."/>
            <person name="Silar P."/>
            <person name="Natvig D."/>
            <person name="Lalanne C."/>
            <person name="Gautier V."/>
            <person name="Ament-Velasquez S.L."/>
            <person name="Kruys A."/>
            <person name="Hutchinson M.I."/>
            <person name="Powell A.J."/>
            <person name="Barry K."/>
            <person name="Miller A.N."/>
            <person name="Grigoriev I.V."/>
            <person name="Debuchy R."/>
            <person name="Gladieux P."/>
            <person name="Thoren M.H."/>
            <person name="Johannesson H."/>
        </authorList>
    </citation>
    <scope>NUCLEOTIDE SEQUENCE</scope>
    <source>
        <strain evidence="2">CBS 141.50</strain>
    </source>
</reference>
<evidence type="ECO:0000313" key="3">
    <source>
        <dbReference type="Proteomes" id="UP001302676"/>
    </source>
</evidence>
<feature type="compositionally biased region" description="Low complexity" evidence="1">
    <location>
        <begin position="391"/>
        <end position="406"/>
    </location>
</feature>
<proteinExistence type="predicted"/>